<dbReference type="Pfam" id="PF01048">
    <property type="entry name" value="PNP_UDP_1"/>
    <property type="match status" value="1"/>
</dbReference>
<dbReference type="NCBIfam" id="NF006087">
    <property type="entry name" value="PRK08236.1"/>
    <property type="match status" value="1"/>
</dbReference>
<keyword evidence="1 4" id="KW-0378">Hydrolase</keyword>
<dbReference type="AlphaFoldDB" id="A0A263BUL2"/>
<dbReference type="HAMAP" id="MF_00991">
    <property type="entry name" value="MqnB"/>
    <property type="match status" value="1"/>
</dbReference>
<evidence type="ECO:0000313" key="4">
    <source>
        <dbReference type="EMBL" id="OZM57375.1"/>
    </source>
</evidence>
<proteinExistence type="inferred from homology"/>
<dbReference type="GO" id="GO:0009234">
    <property type="term" value="P:menaquinone biosynthetic process"/>
    <property type="evidence" value="ECO:0007669"/>
    <property type="project" value="UniProtKB-UniRule"/>
</dbReference>
<evidence type="ECO:0000256" key="2">
    <source>
        <dbReference type="NCBIfam" id="TIGR03664"/>
    </source>
</evidence>
<dbReference type="InterPro" id="IPR019963">
    <property type="entry name" value="FL_hydrolase_MqnB"/>
</dbReference>
<dbReference type="NCBIfam" id="TIGR03664">
    <property type="entry name" value="fut_nucase"/>
    <property type="match status" value="1"/>
</dbReference>
<dbReference type="GO" id="GO:0009116">
    <property type="term" value="P:nucleoside metabolic process"/>
    <property type="evidence" value="ECO:0007669"/>
    <property type="project" value="InterPro"/>
</dbReference>
<dbReference type="GO" id="GO:0008930">
    <property type="term" value="F:methylthioadenosine nucleosidase activity"/>
    <property type="evidence" value="ECO:0007669"/>
    <property type="project" value="TreeGrafter"/>
</dbReference>
<dbReference type="PANTHER" id="PTHR46832:SF2">
    <property type="entry name" value="FUTALOSINE HYDROLASE"/>
    <property type="match status" value="1"/>
</dbReference>
<comment type="function">
    <text evidence="1">Catalyzes the hydrolysis of futalosine (FL) to dehypoxanthine futalosine (DHFL) and hypoxanthine, a step in the biosynthesis of menaquinone (MK, vitamin K2).</text>
</comment>
<dbReference type="EC" id="3.2.2.26" evidence="1 2"/>
<dbReference type="UniPathway" id="UPA00079"/>
<evidence type="ECO:0000313" key="5">
    <source>
        <dbReference type="Proteomes" id="UP000217083"/>
    </source>
</evidence>
<reference evidence="5" key="1">
    <citation type="submission" date="2017-08" db="EMBL/GenBank/DDBJ databases">
        <authorList>
            <person name="Huang Z."/>
        </authorList>
    </citation>
    <scope>NUCLEOTIDE SEQUENCE [LARGE SCALE GENOMIC DNA]</scope>
    <source>
        <strain evidence="5">SA5d-4</strain>
    </source>
</reference>
<keyword evidence="5" id="KW-1185">Reference proteome</keyword>
<comment type="catalytic activity">
    <reaction evidence="1">
        <text>futalosine + H2O = dehypoxanthine futalosine + hypoxanthine</text>
        <dbReference type="Rhea" id="RHEA:25904"/>
        <dbReference type="ChEBI" id="CHEBI:15377"/>
        <dbReference type="ChEBI" id="CHEBI:17368"/>
        <dbReference type="ChEBI" id="CHEBI:58863"/>
        <dbReference type="ChEBI" id="CHEBI:58864"/>
        <dbReference type="EC" id="3.2.2.26"/>
    </reaction>
</comment>
<sequence>MSIKQRILIVTAVDAEKDAVLRGLNGNENFHVIEVGVGPIEAAARTAIALTKENYSLVINAGIAGGFTGKADISSIVVGDSFIAADLGAETEHGFSSLNELGFGSSIIDVDQHLVSKVYRALKNSQIPVNKGSILTISTVTGSKETTTELANRVPNATAEAMEGYGVAMAAKQFNIPAIEVRAISNKVGPRNKSEWKIKDALQSLEATFQILSEVL</sequence>
<organism evidence="4 5">
    <name type="scientific">Lottiidibacillus patelloidae</name>
    <dbReference type="NCBI Taxonomy" id="2670334"/>
    <lineage>
        <taxon>Bacteria</taxon>
        <taxon>Bacillati</taxon>
        <taxon>Bacillota</taxon>
        <taxon>Bacilli</taxon>
        <taxon>Bacillales</taxon>
        <taxon>Bacillaceae</taxon>
        <taxon>Lottiidibacillus</taxon>
    </lineage>
</organism>
<comment type="caution">
    <text evidence="4">The sequence shown here is derived from an EMBL/GenBank/DDBJ whole genome shotgun (WGS) entry which is preliminary data.</text>
</comment>
<dbReference type="SUPFAM" id="SSF53167">
    <property type="entry name" value="Purine and uridine phosphorylases"/>
    <property type="match status" value="1"/>
</dbReference>
<dbReference type="GO" id="GO:0019284">
    <property type="term" value="P:L-methionine salvage from S-adenosylmethionine"/>
    <property type="evidence" value="ECO:0007669"/>
    <property type="project" value="TreeGrafter"/>
</dbReference>
<protein>
    <recommendedName>
        <fullName evidence="1 2">Futalosine hydrolase</fullName>
        <shortName evidence="1">FL hydrolase</shortName>
        <ecNumber evidence="1 2">3.2.2.26</ecNumber>
    </recommendedName>
    <alternativeName>
        <fullName evidence="1">Futalosine nucleosidase</fullName>
    </alternativeName>
    <alternativeName>
        <fullName evidence="1">Menaquinone biosynthetic enzyme MqnB</fullName>
    </alternativeName>
</protein>
<dbReference type="Proteomes" id="UP000217083">
    <property type="component" value="Unassembled WGS sequence"/>
</dbReference>
<dbReference type="GO" id="GO:0008782">
    <property type="term" value="F:adenosylhomocysteine nucleosidase activity"/>
    <property type="evidence" value="ECO:0007669"/>
    <property type="project" value="TreeGrafter"/>
</dbReference>
<keyword evidence="1" id="KW-0474">Menaquinone biosynthesis</keyword>
<comment type="similarity">
    <text evidence="1">Belongs to the PNP/UDP phosphorylase family. Futalosine hydrolase subfamily.</text>
</comment>
<dbReference type="CDD" id="cd17766">
    <property type="entry name" value="futalosine_nucleosidase_MqnB"/>
    <property type="match status" value="1"/>
</dbReference>
<feature type="domain" description="Nucleoside phosphorylase" evidence="3">
    <location>
        <begin position="22"/>
        <end position="206"/>
    </location>
</feature>
<gene>
    <name evidence="1" type="primary">mqnB</name>
    <name evidence="4" type="ORF">CIB95_07900</name>
</gene>
<evidence type="ECO:0000259" key="3">
    <source>
        <dbReference type="Pfam" id="PF01048"/>
    </source>
</evidence>
<dbReference type="GO" id="GO:0005829">
    <property type="term" value="C:cytosol"/>
    <property type="evidence" value="ECO:0007669"/>
    <property type="project" value="TreeGrafter"/>
</dbReference>
<dbReference type="Gene3D" id="3.40.50.1580">
    <property type="entry name" value="Nucleoside phosphorylase domain"/>
    <property type="match status" value="1"/>
</dbReference>
<reference evidence="4 5" key="2">
    <citation type="submission" date="2017-09" db="EMBL/GenBank/DDBJ databases">
        <title>Bacillus patelloidae sp. nov., isolated from the intestinal tract of a marine limpet.</title>
        <authorList>
            <person name="Liu R."/>
            <person name="Dong C."/>
            <person name="Shao Z."/>
        </authorList>
    </citation>
    <scope>NUCLEOTIDE SEQUENCE [LARGE SCALE GENOMIC DNA]</scope>
    <source>
        <strain evidence="4 5">SA5d-4</strain>
    </source>
</reference>
<dbReference type="EMBL" id="NPIA01000003">
    <property type="protein sequence ID" value="OZM57375.1"/>
    <property type="molecule type" value="Genomic_DNA"/>
</dbReference>
<dbReference type="InterPro" id="IPR000845">
    <property type="entry name" value="Nucleoside_phosphorylase_d"/>
</dbReference>
<comment type="pathway">
    <text evidence="1">Quinol/quinone metabolism; menaquinone biosynthesis.</text>
</comment>
<dbReference type="RefSeq" id="WP_094923986.1">
    <property type="nucleotide sequence ID" value="NZ_NPIA01000003.1"/>
</dbReference>
<accession>A0A263BUL2</accession>
<name>A0A263BUL2_9BACI</name>
<dbReference type="PANTHER" id="PTHR46832">
    <property type="entry name" value="5'-METHYLTHIOADENOSINE/S-ADENOSYLHOMOCYSTEINE NUCLEOSIDASE"/>
    <property type="match status" value="1"/>
</dbReference>
<dbReference type="InterPro" id="IPR035994">
    <property type="entry name" value="Nucleoside_phosphorylase_sf"/>
</dbReference>
<evidence type="ECO:0000256" key="1">
    <source>
        <dbReference type="HAMAP-Rule" id="MF_00991"/>
    </source>
</evidence>